<gene>
    <name evidence="2" type="ORF">CUT44_14270</name>
</gene>
<evidence type="ECO:0000313" key="2">
    <source>
        <dbReference type="EMBL" id="PJE97173.1"/>
    </source>
</evidence>
<feature type="domain" description="CobQ/CobB/MinD/ParA nucleotide binding" evidence="1">
    <location>
        <begin position="3"/>
        <end position="212"/>
    </location>
</feature>
<evidence type="ECO:0000313" key="3">
    <source>
        <dbReference type="Proteomes" id="UP000230407"/>
    </source>
</evidence>
<comment type="caution">
    <text evidence="2">The sequence shown here is derived from an EMBL/GenBank/DDBJ whole genome shotgun (WGS) entry which is preliminary data.</text>
</comment>
<protein>
    <recommendedName>
        <fullName evidence="1">CobQ/CobB/MinD/ParA nucleotide binding domain-containing protein</fullName>
    </recommendedName>
</protein>
<name>A0A2M8LYX0_9ACTN</name>
<accession>A0A2M8LYX0</accession>
<evidence type="ECO:0000259" key="1">
    <source>
        <dbReference type="Pfam" id="PF01656"/>
    </source>
</evidence>
<dbReference type="AlphaFoldDB" id="A0A2M8LYX0"/>
<dbReference type="SUPFAM" id="SSF52540">
    <property type="entry name" value="P-loop containing nucleoside triphosphate hydrolases"/>
    <property type="match status" value="1"/>
</dbReference>
<sequence>MTLIQQKGGAGKSTIAVNLAAVSGESNPPVSSDPDAPCPVVAAGIDPQGSLEGWARKVPEESLPFDYLVTKGRLGEIPKLLEDPDVLRVYVDTPGFVDLDPEAEIDDPDPLGSGPAGEAMREVLELTDLALVPIVPVETLTHSPAEFTIERVLRPRNIPFRVVINNWDSGADRTKADLEEMRTWCEDRGYPYMRQAVRRYKLHAKAPDSGLTVIQYPESGTALRGREDFYKLALAVEGVL</sequence>
<proteinExistence type="predicted"/>
<reference evidence="2 3" key="1">
    <citation type="submission" date="2017-11" db="EMBL/GenBank/DDBJ databases">
        <title>Streptomyces carmine sp. nov., a novel actinomycete isolated from Sophora alopecuroides in Xinjiang, China.</title>
        <authorList>
            <person name="Wang Y."/>
            <person name="Luo X."/>
            <person name="Wan C."/>
            <person name="Zhang L."/>
        </authorList>
    </citation>
    <scope>NUCLEOTIDE SEQUENCE [LARGE SCALE GENOMIC DNA]</scope>
    <source>
        <strain evidence="2 3">TRM SA0054</strain>
    </source>
</reference>
<dbReference type="Pfam" id="PF01656">
    <property type="entry name" value="CbiA"/>
    <property type="match status" value="1"/>
</dbReference>
<dbReference type="EMBL" id="PGGW01000049">
    <property type="protein sequence ID" value="PJE97173.1"/>
    <property type="molecule type" value="Genomic_DNA"/>
</dbReference>
<keyword evidence="3" id="KW-1185">Reference proteome</keyword>
<organism evidence="2 3">
    <name type="scientific">Streptomyces carminius</name>
    <dbReference type="NCBI Taxonomy" id="2665496"/>
    <lineage>
        <taxon>Bacteria</taxon>
        <taxon>Bacillati</taxon>
        <taxon>Actinomycetota</taxon>
        <taxon>Actinomycetes</taxon>
        <taxon>Kitasatosporales</taxon>
        <taxon>Streptomycetaceae</taxon>
        <taxon>Streptomyces</taxon>
    </lineage>
</organism>
<dbReference type="Proteomes" id="UP000230407">
    <property type="component" value="Unassembled WGS sequence"/>
</dbReference>
<dbReference type="InterPro" id="IPR027417">
    <property type="entry name" value="P-loop_NTPase"/>
</dbReference>
<dbReference type="InterPro" id="IPR002586">
    <property type="entry name" value="CobQ/CobB/MinD/ParA_Nub-bd_dom"/>
</dbReference>
<dbReference type="Gene3D" id="3.40.50.300">
    <property type="entry name" value="P-loop containing nucleotide triphosphate hydrolases"/>
    <property type="match status" value="1"/>
</dbReference>